<dbReference type="AlphaFoldDB" id="A0A650CGY8"/>
<evidence type="ECO:0000313" key="5">
    <source>
        <dbReference type="Proteomes" id="UP000582213"/>
    </source>
</evidence>
<name>A0A650CGY8_SULOH</name>
<dbReference type="OrthoDB" id="34184at2157"/>
<dbReference type="KEGG" id="soh:D1869_07535"/>
<evidence type="ECO:0000313" key="3">
    <source>
        <dbReference type="EMBL" id="QGR17050.1"/>
    </source>
</evidence>
<dbReference type="EMBL" id="CP045484">
    <property type="protein sequence ID" value="QGR17050.1"/>
    <property type="molecule type" value="Genomic_DNA"/>
</dbReference>
<dbReference type="RefSeq" id="WP_052846949.1">
    <property type="nucleotide sequence ID" value="NZ_AP031374.1"/>
</dbReference>
<dbReference type="Proteomes" id="UP000427373">
    <property type="component" value="Chromosome"/>
</dbReference>
<accession>A0A650CGY8</accession>
<dbReference type="GeneID" id="25400294"/>
<reference evidence="2 5" key="2">
    <citation type="submission" date="2020-08" db="EMBL/GenBank/DDBJ databases">
        <title>Genomic Encyclopedia of Type Strains, Phase IV (KMG-IV): sequencing the most valuable type-strain genomes for metagenomic binning, comparative biology and taxonomic classification.</title>
        <authorList>
            <person name="Goeker M."/>
        </authorList>
    </citation>
    <scope>NUCLEOTIDE SEQUENCE [LARGE SCALE GENOMIC DNA]</scope>
    <source>
        <strain evidence="2 5">DSM 12421</strain>
    </source>
</reference>
<dbReference type="Proteomes" id="UP000582213">
    <property type="component" value="Unassembled WGS sequence"/>
</dbReference>
<organism evidence="3 4">
    <name type="scientific">Sulfurisphaera ohwakuensis</name>
    <dbReference type="NCBI Taxonomy" id="69656"/>
    <lineage>
        <taxon>Archaea</taxon>
        <taxon>Thermoproteota</taxon>
        <taxon>Thermoprotei</taxon>
        <taxon>Sulfolobales</taxon>
        <taxon>Sulfolobaceae</taxon>
        <taxon>Sulfurisphaera</taxon>
    </lineage>
</organism>
<dbReference type="Gene3D" id="1.20.120.970">
    <property type="match status" value="1"/>
</dbReference>
<protein>
    <recommendedName>
        <fullName evidence="1">Calcium binding protein SSO6904 domain-containing protein</fullName>
    </recommendedName>
</protein>
<evidence type="ECO:0000259" key="1">
    <source>
        <dbReference type="Pfam" id="PF18249"/>
    </source>
</evidence>
<sequence>MSILNEEEFRLLREHRGKVNINIVEKILTEIEEDYEKTNNIVSSVIFVYSNYFDIIKQNKDTFDLISKILNKYTSKIGAENVIQLIINSLK</sequence>
<dbReference type="InterPro" id="IPR040534">
    <property type="entry name" value="Ca_bind_SSO6904"/>
</dbReference>
<gene>
    <name evidence="3" type="ORF">D1869_07535</name>
    <name evidence="2" type="ORF">HNQ62_000221</name>
</gene>
<keyword evidence="4" id="KW-1185">Reference proteome</keyword>
<dbReference type="EMBL" id="JACHFY010000001">
    <property type="protein sequence ID" value="MBB5252503.1"/>
    <property type="molecule type" value="Genomic_DNA"/>
</dbReference>
<evidence type="ECO:0000313" key="4">
    <source>
        <dbReference type="Proteomes" id="UP000427373"/>
    </source>
</evidence>
<evidence type="ECO:0000313" key="2">
    <source>
        <dbReference type="EMBL" id="MBB5252503.1"/>
    </source>
</evidence>
<proteinExistence type="predicted"/>
<reference evidence="3 4" key="1">
    <citation type="submission" date="2019-10" db="EMBL/GenBank/DDBJ databases">
        <title>Genome Sequences from Six Type Strain Members of the Archaeal Family Sulfolobaceae: Acidianus ambivalens, Acidianus infernus, Metallosphaera prunae, Stygiolobus azoricus, Sulfolobus metallicus, and Sulfurisphaera ohwakuensis.</title>
        <authorList>
            <person name="Counts J.A."/>
            <person name="Kelly R.M."/>
        </authorList>
    </citation>
    <scope>NUCLEOTIDE SEQUENCE [LARGE SCALE GENOMIC DNA]</scope>
    <source>
        <strain evidence="3 4">TA-1</strain>
    </source>
</reference>
<dbReference type="Pfam" id="PF18249">
    <property type="entry name" value="Ca_bind_SSO6904"/>
    <property type="match status" value="1"/>
</dbReference>
<feature type="domain" description="Calcium binding protein SSO6904" evidence="1">
    <location>
        <begin position="1"/>
        <end position="90"/>
    </location>
</feature>